<dbReference type="SUPFAM" id="SSF51735">
    <property type="entry name" value="NAD(P)-binding Rossmann-fold domains"/>
    <property type="match status" value="1"/>
</dbReference>
<gene>
    <name evidence="2" type="ordered locus">Acid345_3897</name>
</gene>
<dbReference type="eggNOG" id="COG0702">
    <property type="taxonomic scope" value="Bacteria"/>
</dbReference>
<protein>
    <submittedName>
        <fullName evidence="2">NmrA-like protein</fullName>
    </submittedName>
</protein>
<keyword evidence="3" id="KW-1185">Reference proteome</keyword>
<feature type="domain" description="NmrA-like" evidence="1">
    <location>
        <begin position="19"/>
        <end position="275"/>
    </location>
</feature>
<dbReference type="AlphaFoldDB" id="Q1IJQ3"/>
<reference evidence="2 3" key="1">
    <citation type="journal article" date="2009" name="Appl. Environ. Microbiol.">
        <title>Three genomes from the phylum Acidobacteria provide insight into the lifestyles of these microorganisms in soils.</title>
        <authorList>
            <person name="Ward N.L."/>
            <person name="Challacombe J.F."/>
            <person name="Janssen P.H."/>
            <person name="Henrissat B."/>
            <person name="Coutinho P.M."/>
            <person name="Wu M."/>
            <person name="Xie G."/>
            <person name="Haft D.H."/>
            <person name="Sait M."/>
            <person name="Badger J."/>
            <person name="Barabote R.D."/>
            <person name="Bradley B."/>
            <person name="Brettin T.S."/>
            <person name="Brinkac L.M."/>
            <person name="Bruce D."/>
            <person name="Creasy T."/>
            <person name="Daugherty S.C."/>
            <person name="Davidsen T.M."/>
            <person name="DeBoy R.T."/>
            <person name="Detter J.C."/>
            <person name="Dodson R.J."/>
            <person name="Durkin A.S."/>
            <person name="Ganapathy A."/>
            <person name="Gwinn-Giglio M."/>
            <person name="Han C.S."/>
            <person name="Khouri H."/>
            <person name="Kiss H."/>
            <person name="Kothari S.P."/>
            <person name="Madupu R."/>
            <person name="Nelson K.E."/>
            <person name="Nelson W.C."/>
            <person name="Paulsen I."/>
            <person name="Penn K."/>
            <person name="Ren Q."/>
            <person name="Rosovitz M.J."/>
            <person name="Selengut J.D."/>
            <person name="Shrivastava S."/>
            <person name="Sullivan S.A."/>
            <person name="Tapia R."/>
            <person name="Thompson L.S."/>
            <person name="Watkins K.L."/>
            <person name="Yang Q."/>
            <person name="Yu C."/>
            <person name="Zafar N."/>
            <person name="Zhou L."/>
            <person name="Kuske C.R."/>
        </authorList>
    </citation>
    <scope>NUCLEOTIDE SEQUENCE [LARGE SCALE GENOMIC DNA]</scope>
    <source>
        <strain evidence="2 3">Ellin345</strain>
    </source>
</reference>
<evidence type="ECO:0000313" key="2">
    <source>
        <dbReference type="EMBL" id="ABF42897.1"/>
    </source>
</evidence>
<evidence type="ECO:0000313" key="3">
    <source>
        <dbReference type="Proteomes" id="UP000002432"/>
    </source>
</evidence>
<dbReference type="KEGG" id="aba:Acid345_3897"/>
<dbReference type="OrthoDB" id="116343at2"/>
<sequence>MKRETKPAHLDSKEKNPMKIVVTTPTGHIGNKLANILLDRKSDVTLIARHPEKVKDLASRGAKVIAGEHSNPAVLEQAVHGADALFWLTPPDMTSHDPLGTARRMAEAAASVIRKHPDLHVVQLSSAGAFLPSGTGPIVGHHDTEEKFRAAGKNIVSLRPNEFMENVFFSLPSIIGQDSIFTSIPGSVKAPFIATQDIAEVAAEFLLRPINGHHVIDIVGPQEISLDEWGSIAGQAIGKQIRVVTIPGDQLKAAMTQVGMSPEMAALLVEMEEAYPKIQQLKGEQKRTGKVTFQQFARDVFAPGFKRAVQSAA</sequence>
<dbReference type="EMBL" id="CP000360">
    <property type="protein sequence ID" value="ABF42897.1"/>
    <property type="molecule type" value="Genomic_DNA"/>
</dbReference>
<dbReference type="InterPro" id="IPR008030">
    <property type="entry name" value="NmrA-like"/>
</dbReference>
<dbReference type="EnsemblBacteria" id="ABF42897">
    <property type="protein sequence ID" value="ABF42897"/>
    <property type="gene ID" value="Acid345_3897"/>
</dbReference>
<accession>Q1IJQ3</accession>
<dbReference type="InterPro" id="IPR036291">
    <property type="entry name" value="NAD(P)-bd_dom_sf"/>
</dbReference>
<dbReference type="Pfam" id="PF05368">
    <property type="entry name" value="NmrA"/>
    <property type="match status" value="1"/>
</dbReference>
<organism evidence="2 3">
    <name type="scientific">Koribacter versatilis (strain Ellin345)</name>
    <dbReference type="NCBI Taxonomy" id="204669"/>
    <lineage>
        <taxon>Bacteria</taxon>
        <taxon>Pseudomonadati</taxon>
        <taxon>Acidobacteriota</taxon>
        <taxon>Terriglobia</taxon>
        <taxon>Terriglobales</taxon>
        <taxon>Candidatus Korobacteraceae</taxon>
        <taxon>Candidatus Korobacter</taxon>
    </lineage>
</organism>
<dbReference type="STRING" id="204669.Acid345_3897"/>
<evidence type="ECO:0000259" key="1">
    <source>
        <dbReference type="Pfam" id="PF05368"/>
    </source>
</evidence>
<dbReference type="Proteomes" id="UP000002432">
    <property type="component" value="Chromosome"/>
</dbReference>
<dbReference type="CDD" id="cd05231">
    <property type="entry name" value="NmrA_TMR_like_1_SDR_a"/>
    <property type="match status" value="1"/>
</dbReference>
<dbReference type="Gene3D" id="3.40.50.720">
    <property type="entry name" value="NAD(P)-binding Rossmann-like Domain"/>
    <property type="match status" value="1"/>
</dbReference>
<proteinExistence type="predicted"/>
<dbReference type="Gene3D" id="3.90.25.10">
    <property type="entry name" value="UDP-galactose 4-epimerase, domain 1"/>
    <property type="match status" value="1"/>
</dbReference>
<dbReference type="HOGENOM" id="CLU_007383_10_5_0"/>
<dbReference type="PANTHER" id="PTHR43162">
    <property type="match status" value="1"/>
</dbReference>
<name>Q1IJQ3_KORVE</name>
<dbReference type="InterPro" id="IPR051604">
    <property type="entry name" value="Ergot_Alk_Oxidoreductase"/>
</dbReference>
<dbReference type="PANTHER" id="PTHR43162:SF1">
    <property type="entry name" value="PRESTALK A DIFFERENTIATION PROTEIN A"/>
    <property type="match status" value="1"/>
</dbReference>